<protein>
    <submittedName>
        <fullName evidence="3">TransglutaminaseTgpA domain-containing protein</fullName>
    </submittedName>
</protein>
<dbReference type="EMBL" id="CP100390">
    <property type="protein sequence ID" value="UZE97836.1"/>
    <property type="molecule type" value="Genomic_DNA"/>
</dbReference>
<feature type="transmembrane region" description="Helical" evidence="1">
    <location>
        <begin position="568"/>
        <end position="589"/>
    </location>
</feature>
<dbReference type="SUPFAM" id="SSF54001">
    <property type="entry name" value="Cysteine proteinases"/>
    <property type="match status" value="1"/>
</dbReference>
<keyword evidence="4" id="KW-1185">Reference proteome</keyword>
<keyword evidence="1" id="KW-0812">Transmembrane</keyword>
<dbReference type="PANTHER" id="PTHR42736">
    <property type="entry name" value="PROTEIN-GLUTAMINE GAMMA-GLUTAMYLTRANSFERASE"/>
    <property type="match status" value="1"/>
</dbReference>
<proteinExistence type="predicted"/>
<dbReference type="PANTHER" id="PTHR42736:SF1">
    <property type="entry name" value="PROTEIN-GLUTAMINE GAMMA-GLUTAMYLTRANSFERASE"/>
    <property type="match status" value="1"/>
</dbReference>
<feature type="transmembrane region" description="Helical" evidence="1">
    <location>
        <begin position="84"/>
        <end position="101"/>
    </location>
</feature>
<feature type="transmembrane region" description="Helical" evidence="1">
    <location>
        <begin position="132"/>
        <end position="150"/>
    </location>
</feature>
<gene>
    <name evidence="3" type="ORF">NKI27_08910</name>
</gene>
<evidence type="ECO:0000313" key="4">
    <source>
        <dbReference type="Proteomes" id="UP001163739"/>
    </source>
</evidence>
<organism evidence="3 4">
    <name type="scientific">Alkalimarinus alittae</name>
    <dbReference type="NCBI Taxonomy" id="2961619"/>
    <lineage>
        <taxon>Bacteria</taxon>
        <taxon>Pseudomonadati</taxon>
        <taxon>Pseudomonadota</taxon>
        <taxon>Gammaproteobacteria</taxon>
        <taxon>Alteromonadales</taxon>
        <taxon>Alteromonadaceae</taxon>
        <taxon>Alkalimarinus</taxon>
    </lineage>
</organism>
<name>A0ABY6N6W3_9ALTE</name>
<dbReference type="Pfam" id="PF01841">
    <property type="entry name" value="Transglut_core"/>
    <property type="match status" value="1"/>
</dbReference>
<keyword evidence="1" id="KW-0472">Membrane</keyword>
<dbReference type="InterPro" id="IPR002931">
    <property type="entry name" value="Transglutaminase-like"/>
</dbReference>
<keyword evidence="1" id="KW-1133">Transmembrane helix</keyword>
<feature type="transmembrane region" description="Helical" evidence="1">
    <location>
        <begin position="62"/>
        <end position="78"/>
    </location>
</feature>
<dbReference type="Proteomes" id="UP001163739">
    <property type="component" value="Chromosome"/>
</dbReference>
<dbReference type="Pfam" id="PF11992">
    <property type="entry name" value="TgpA_N"/>
    <property type="match status" value="1"/>
</dbReference>
<evidence type="ECO:0000259" key="2">
    <source>
        <dbReference type="SMART" id="SM00460"/>
    </source>
</evidence>
<accession>A0ABY6N6W3</accession>
<dbReference type="SMART" id="SM00460">
    <property type="entry name" value="TGc"/>
    <property type="match status" value="1"/>
</dbReference>
<feature type="transmembrane region" description="Helical" evidence="1">
    <location>
        <begin position="108"/>
        <end position="126"/>
    </location>
</feature>
<dbReference type="Gene3D" id="3.10.620.30">
    <property type="match status" value="1"/>
</dbReference>
<evidence type="ECO:0000313" key="3">
    <source>
        <dbReference type="EMBL" id="UZE97836.1"/>
    </source>
</evidence>
<evidence type="ECO:0000256" key="1">
    <source>
        <dbReference type="SAM" id="Phobius"/>
    </source>
</evidence>
<reference evidence="3" key="1">
    <citation type="submission" date="2022-06" db="EMBL/GenBank/DDBJ databases">
        <title>Alkalimarinus sp. nov., isolated from gut of a Alitta virens.</title>
        <authorList>
            <person name="Yang A.I."/>
            <person name="Shin N.-R."/>
        </authorList>
    </citation>
    <scope>NUCLEOTIDE SEQUENCE</scope>
    <source>
        <strain evidence="3">A2M4</strain>
    </source>
</reference>
<dbReference type="RefSeq" id="WP_265049310.1">
    <property type="nucleotide sequence ID" value="NZ_CP100390.1"/>
</dbReference>
<feature type="transmembrane region" description="Helical" evidence="1">
    <location>
        <begin position="162"/>
        <end position="183"/>
    </location>
</feature>
<sequence>MQHSHDSLIPRNALFALLVAFFAVMLPHYSNVSAWLAISSVVIALLRVGIYKGWLPYPNARAKTLLVFIAIAAFYMTYRHQFSVETAVAFFVMSVSLKLIEVKFAKDCYLFVFILLYLCACQFLFSQTFITALYQISAAFVALSVLFSLHKGTLTIPRKVRVIEVTKLIMVAVPLVIAIFMFFPRIAPLWSIPLSTGKAYTGISDSMSPGQIAELTQSSARAFRVEFSGEIPAKSELYWRGLALDFLEGDTWRSSEYLARSFMGRLNEVRTDDTEGQPSYTVLIEPTDKKWAYGLAGSEVASSNIFMSERGYVRFKSNVIQPTRYKLSYDLGVLALNQQSSNTEAPVRALSAKEMKRYLQLPSTGNPQTRAFIKALLAKDLSQVELTEYLMSYFREQPFHYTLRPPRTSGAFFDDFMFSTQRGFCAHYAGSLVYMLRLAGIPSRVLVGYQGGEINEQEGYLMVHQYDAHAWVEVWHESTGWLRYDPTAMVAPDRIEQGLEEAVRDEGTFLSDNAFSSARYNRIELVRWMRLRLDSINYNWQKWVVGYDGQTQYKFLSRWLGDVSFKSLALIMAVLGGVMVTLAFVVLGYSKKRRTVDKVVLEFERFCSSLEKIGVKRAVGETPKQFTNRLVGRFPHHKKSLDYLSDCFYWLQYACDENKPDEVSLLKSMKEKRKTLVRDIKNRRLRTQKPA</sequence>
<dbReference type="InterPro" id="IPR052901">
    <property type="entry name" value="Bact_TGase-like"/>
</dbReference>
<dbReference type="InterPro" id="IPR021878">
    <property type="entry name" value="TgpA_N"/>
</dbReference>
<feature type="transmembrane region" description="Helical" evidence="1">
    <location>
        <begin position="35"/>
        <end position="55"/>
    </location>
</feature>
<feature type="transmembrane region" description="Helical" evidence="1">
    <location>
        <begin position="12"/>
        <end position="29"/>
    </location>
</feature>
<dbReference type="InterPro" id="IPR038765">
    <property type="entry name" value="Papain-like_cys_pep_sf"/>
</dbReference>
<feature type="domain" description="Transglutaminase-like" evidence="2">
    <location>
        <begin position="417"/>
        <end position="488"/>
    </location>
</feature>